<sequence length="431" mass="48568">MNCLKRGAAFSLALLMTFSLAACQKPGATPGPEPSASAAPAPTPTPTPDPEEAVRTYWSEDQLTQAWGPNQVVEHLFFHPVIAYPEFTFSSAVPENRQKGLDDWMLTADEFKKILDELYRRDYILVNMCDVWSEYTTESGESRMQRNTLMLPEGKKPLVLSFDDVNYYEYMLAEGFTSKLVLGEDGDIWAECTDPNTKETFLTQDLDATPILDQFVRAHPDFSLNGAKGCFSLTGYEGILGYRTQNDIDIAADDPRRPAFDANRQAEIEAVKPIIQRLKDTGWTFGSHTWGHINLGSSKVDLDWVKRDTVRWAEEVGSLVGPTNILFYPHGARPDEDDWHQTGPKLQYLQSQGFRIFASVGVNSFSYIKDDLSAVICDRLHPDGTTLRYGGHHYTQFYDVRDIMDTVHRPDYGNNWAEKASILDQIQKPGA</sequence>
<evidence type="ECO:0000256" key="2">
    <source>
        <dbReference type="SAM" id="SignalP"/>
    </source>
</evidence>
<keyword evidence="2" id="KW-0732">Signal</keyword>
<dbReference type="SUPFAM" id="SSF88713">
    <property type="entry name" value="Glycoside hydrolase/deacetylase"/>
    <property type="match status" value="1"/>
</dbReference>
<dbReference type="PANTHER" id="PTHR34216">
    <property type="match status" value="1"/>
</dbReference>
<dbReference type="PANTHER" id="PTHR34216:SF3">
    <property type="entry name" value="POLY-BETA-1,6-N-ACETYL-D-GLUCOSAMINE N-DEACETYLASE"/>
    <property type="match status" value="1"/>
</dbReference>
<accession>A0ABR7HPP6</accession>
<dbReference type="GO" id="GO:0016787">
    <property type="term" value="F:hydrolase activity"/>
    <property type="evidence" value="ECO:0007669"/>
    <property type="project" value="UniProtKB-KW"/>
</dbReference>
<dbReference type="InterPro" id="IPR011330">
    <property type="entry name" value="Glyco_hydro/deAcase_b/a-brl"/>
</dbReference>
<comment type="caution">
    <text evidence="3">The sequence shown here is derived from an EMBL/GenBank/DDBJ whole genome shotgun (WGS) entry which is preliminary data.</text>
</comment>
<dbReference type="PROSITE" id="PS51257">
    <property type="entry name" value="PROKAR_LIPOPROTEIN"/>
    <property type="match status" value="1"/>
</dbReference>
<evidence type="ECO:0000313" key="4">
    <source>
        <dbReference type="Proteomes" id="UP000660021"/>
    </source>
</evidence>
<dbReference type="RefSeq" id="WP_186962834.1">
    <property type="nucleotide sequence ID" value="NZ_JACOPR010000001.1"/>
</dbReference>
<organism evidence="3 4">
    <name type="scientific">Pseudoflavonifractor hominis</name>
    <dbReference type="NCBI Taxonomy" id="2763059"/>
    <lineage>
        <taxon>Bacteria</taxon>
        <taxon>Bacillati</taxon>
        <taxon>Bacillota</taxon>
        <taxon>Clostridia</taxon>
        <taxon>Eubacteriales</taxon>
        <taxon>Oscillospiraceae</taxon>
        <taxon>Pseudoflavonifractor</taxon>
    </lineage>
</organism>
<dbReference type="InterPro" id="IPR051398">
    <property type="entry name" value="Polysacch_Deacetylase"/>
</dbReference>
<name>A0ABR7HPP6_9FIRM</name>
<evidence type="ECO:0000313" key="3">
    <source>
        <dbReference type="EMBL" id="MBC5729489.1"/>
    </source>
</evidence>
<evidence type="ECO:0000256" key="1">
    <source>
        <dbReference type="SAM" id="MobiDB-lite"/>
    </source>
</evidence>
<feature type="signal peptide" evidence="2">
    <location>
        <begin position="1"/>
        <end position="21"/>
    </location>
</feature>
<protein>
    <submittedName>
        <fullName evidence="3">Hydrolase</fullName>
    </submittedName>
</protein>
<proteinExistence type="predicted"/>
<dbReference type="EMBL" id="JACOPR010000001">
    <property type="protein sequence ID" value="MBC5729489.1"/>
    <property type="molecule type" value="Genomic_DNA"/>
</dbReference>
<dbReference type="Proteomes" id="UP000660021">
    <property type="component" value="Unassembled WGS sequence"/>
</dbReference>
<feature type="compositionally biased region" description="Low complexity" evidence="1">
    <location>
        <begin position="26"/>
        <end position="40"/>
    </location>
</feature>
<keyword evidence="4" id="KW-1185">Reference proteome</keyword>
<feature type="region of interest" description="Disordered" evidence="1">
    <location>
        <begin position="26"/>
        <end position="52"/>
    </location>
</feature>
<gene>
    <name evidence="3" type="ORF">H8S34_01390</name>
</gene>
<feature type="chain" id="PRO_5045840189" evidence="2">
    <location>
        <begin position="22"/>
        <end position="431"/>
    </location>
</feature>
<keyword evidence="3" id="KW-0378">Hydrolase</keyword>
<dbReference type="Gene3D" id="3.20.20.370">
    <property type="entry name" value="Glycoside hydrolase/deacetylase"/>
    <property type="match status" value="1"/>
</dbReference>
<reference evidence="3 4" key="1">
    <citation type="submission" date="2020-08" db="EMBL/GenBank/DDBJ databases">
        <title>Genome public.</title>
        <authorList>
            <person name="Liu C."/>
            <person name="Sun Q."/>
        </authorList>
    </citation>
    <scope>NUCLEOTIDE SEQUENCE [LARGE SCALE GENOMIC DNA]</scope>
    <source>
        <strain evidence="3 4">New-38</strain>
    </source>
</reference>